<dbReference type="SMART" id="SM00886">
    <property type="entry name" value="Dabb"/>
    <property type="match status" value="2"/>
</dbReference>
<accession>A0A8S0VNE8</accession>
<dbReference type="Gramene" id="OE9A044577T2">
    <property type="protein sequence ID" value="OE9A044577C2"/>
    <property type="gene ID" value="OE9A044577"/>
</dbReference>
<dbReference type="Proteomes" id="UP000594638">
    <property type="component" value="Unassembled WGS sequence"/>
</dbReference>
<evidence type="ECO:0000313" key="4">
    <source>
        <dbReference type="Proteomes" id="UP000594638"/>
    </source>
</evidence>
<comment type="subunit">
    <text evidence="1">Homodimer.</text>
</comment>
<dbReference type="OrthoDB" id="42919at2759"/>
<dbReference type="PANTHER" id="PTHR33178">
    <property type="match status" value="1"/>
</dbReference>
<dbReference type="PANTHER" id="PTHR33178:SF3">
    <property type="entry name" value="STRESS-RESPONSE A_B BARREL DOMAIN-CONTAINING PROTEIN UP3"/>
    <property type="match status" value="1"/>
</dbReference>
<dbReference type="Gene3D" id="3.30.70.100">
    <property type="match status" value="2"/>
</dbReference>
<dbReference type="SUPFAM" id="SSF54909">
    <property type="entry name" value="Dimeric alpha+beta barrel"/>
    <property type="match status" value="2"/>
</dbReference>
<dbReference type="EMBL" id="CACTIH010010820">
    <property type="protein sequence ID" value="CAA3033676.1"/>
    <property type="molecule type" value="Genomic_DNA"/>
</dbReference>
<evidence type="ECO:0000256" key="1">
    <source>
        <dbReference type="ARBA" id="ARBA00011738"/>
    </source>
</evidence>
<dbReference type="InterPro" id="IPR013097">
    <property type="entry name" value="Dabb"/>
</dbReference>
<evidence type="ECO:0000313" key="3">
    <source>
        <dbReference type="EMBL" id="CAA3033676.1"/>
    </source>
</evidence>
<name>A0A8S0VNE8_OLEEU</name>
<gene>
    <name evidence="3" type="ORF">OLEA9_A044577</name>
</gene>
<proteinExistence type="predicted"/>
<protein>
    <recommendedName>
        <fullName evidence="2">Stress-response A/B barrel domain-containing protein</fullName>
    </recommendedName>
</protein>
<dbReference type="InterPro" id="IPR044662">
    <property type="entry name" value="HS1/DABB1-like"/>
</dbReference>
<organism evidence="3 4">
    <name type="scientific">Olea europaea subsp. europaea</name>
    <dbReference type="NCBI Taxonomy" id="158383"/>
    <lineage>
        <taxon>Eukaryota</taxon>
        <taxon>Viridiplantae</taxon>
        <taxon>Streptophyta</taxon>
        <taxon>Embryophyta</taxon>
        <taxon>Tracheophyta</taxon>
        <taxon>Spermatophyta</taxon>
        <taxon>Magnoliopsida</taxon>
        <taxon>eudicotyledons</taxon>
        <taxon>Gunneridae</taxon>
        <taxon>Pentapetalae</taxon>
        <taxon>asterids</taxon>
        <taxon>lamiids</taxon>
        <taxon>Lamiales</taxon>
        <taxon>Oleaceae</taxon>
        <taxon>Oleeae</taxon>
        <taxon>Olea</taxon>
    </lineage>
</organism>
<dbReference type="Pfam" id="PF07876">
    <property type="entry name" value="Dabb"/>
    <property type="match status" value="2"/>
</dbReference>
<comment type="caution">
    <text evidence="3">The sequence shown here is derived from an EMBL/GenBank/DDBJ whole genome shotgun (WGS) entry which is preliminary data.</text>
</comment>
<dbReference type="Gramene" id="OE9A044577T1">
    <property type="protein sequence ID" value="OE9A044577C1"/>
    <property type="gene ID" value="OE9A044577"/>
</dbReference>
<reference evidence="3 4" key="1">
    <citation type="submission" date="2019-12" db="EMBL/GenBank/DDBJ databases">
        <authorList>
            <person name="Alioto T."/>
            <person name="Alioto T."/>
            <person name="Gomez Garrido J."/>
        </authorList>
    </citation>
    <scope>NUCLEOTIDE SEQUENCE [LARGE SCALE GENOMIC DNA]</scope>
</reference>
<dbReference type="Gramene" id="OE9A044577T3">
    <property type="protein sequence ID" value="OE9A044577C3"/>
    <property type="gene ID" value="OE9A044577"/>
</dbReference>
<feature type="domain" description="Stress-response A/B barrel" evidence="2">
    <location>
        <begin position="7"/>
        <end position="102"/>
    </location>
</feature>
<sequence length="217" mass="23841">MKPSEIIEHIVLFKIKPDAQTSAVNAMVSNLNGLISLDPVLFLSAGPLVRIRSLSSLTFTHMLHARYGSKPDLTSYSDHPVHVGVVANYVTPVVDDKMGVDWVYDLTGSITLPPLSAIRVTLLKLKEGLGASVKKEVFGVLEGIRHEFPSIEQLTIGENFSLEKGRGFSICLLAVFKGMSELEAVNWESEMAKVREFLDDEMVLEYVVPLLAQSASL</sequence>
<evidence type="ECO:0000259" key="2">
    <source>
        <dbReference type="PROSITE" id="PS51502"/>
    </source>
</evidence>
<keyword evidence="4" id="KW-1185">Reference proteome</keyword>
<dbReference type="AlphaFoldDB" id="A0A8S0VNE8"/>
<dbReference type="PROSITE" id="PS51502">
    <property type="entry name" value="S_R_A_B_BARREL"/>
    <property type="match status" value="2"/>
</dbReference>
<feature type="domain" description="Stress-response A/B barrel" evidence="2">
    <location>
        <begin position="117"/>
        <end position="217"/>
    </location>
</feature>
<dbReference type="InterPro" id="IPR011008">
    <property type="entry name" value="Dimeric_a/b-barrel"/>
</dbReference>